<evidence type="ECO:0000256" key="5">
    <source>
        <dbReference type="ARBA" id="ARBA00023163"/>
    </source>
</evidence>
<feature type="region of interest" description="Disordered" evidence="7">
    <location>
        <begin position="105"/>
        <end position="153"/>
    </location>
</feature>
<feature type="region of interest" description="Disordered" evidence="7">
    <location>
        <begin position="867"/>
        <end position="926"/>
    </location>
</feature>
<dbReference type="AlphaFoldDB" id="A0A165HN85"/>
<dbReference type="CDD" id="cd12148">
    <property type="entry name" value="fungal_TF_MHR"/>
    <property type="match status" value="1"/>
</dbReference>
<dbReference type="InterPro" id="IPR001138">
    <property type="entry name" value="Zn2Cys6_DnaBD"/>
</dbReference>
<keyword evidence="5" id="KW-0804">Transcription</keyword>
<dbReference type="SMART" id="SM00066">
    <property type="entry name" value="GAL4"/>
    <property type="match status" value="1"/>
</dbReference>
<organism evidence="9 10">
    <name type="scientific">Xylona heveae (strain CBS 132557 / TC161)</name>
    <dbReference type="NCBI Taxonomy" id="1328760"/>
    <lineage>
        <taxon>Eukaryota</taxon>
        <taxon>Fungi</taxon>
        <taxon>Dikarya</taxon>
        <taxon>Ascomycota</taxon>
        <taxon>Pezizomycotina</taxon>
        <taxon>Xylonomycetes</taxon>
        <taxon>Xylonales</taxon>
        <taxon>Xylonaceae</taxon>
        <taxon>Xylona</taxon>
    </lineage>
</organism>
<evidence type="ECO:0000256" key="6">
    <source>
        <dbReference type="ARBA" id="ARBA00023242"/>
    </source>
</evidence>
<evidence type="ECO:0000256" key="7">
    <source>
        <dbReference type="SAM" id="MobiDB-lite"/>
    </source>
</evidence>
<dbReference type="Proteomes" id="UP000076632">
    <property type="component" value="Unassembled WGS sequence"/>
</dbReference>
<dbReference type="InterPro" id="IPR007219">
    <property type="entry name" value="XnlR_reg_dom"/>
</dbReference>
<dbReference type="EMBL" id="KV407457">
    <property type="protein sequence ID" value="KZF23768.1"/>
    <property type="molecule type" value="Genomic_DNA"/>
</dbReference>
<dbReference type="PANTHER" id="PTHR31944:SF131">
    <property type="entry name" value="HEME-RESPONSIVE ZINC FINGER TRANSCRIPTION FACTOR HAP1"/>
    <property type="match status" value="1"/>
</dbReference>
<dbReference type="InParanoid" id="A0A165HN85"/>
<evidence type="ECO:0000259" key="8">
    <source>
        <dbReference type="PROSITE" id="PS50048"/>
    </source>
</evidence>
<dbReference type="GO" id="GO:0001228">
    <property type="term" value="F:DNA-binding transcription activator activity, RNA polymerase II-specific"/>
    <property type="evidence" value="ECO:0007669"/>
    <property type="project" value="TreeGrafter"/>
</dbReference>
<feature type="compositionally biased region" description="Polar residues" evidence="7">
    <location>
        <begin position="874"/>
        <end position="888"/>
    </location>
</feature>
<evidence type="ECO:0000256" key="1">
    <source>
        <dbReference type="ARBA" id="ARBA00022723"/>
    </source>
</evidence>
<name>A0A165HN85_XYLHT</name>
<dbReference type="Pfam" id="PF00172">
    <property type="entry name" value="Zn_clus"/>
    <property type="match status" value="1"/>
</dbReference>
<dbReference type="RefSeq" id="XP_018189323.1">
    <property type="nucleotide sequence ID" value="XM_018329025.1"/>
</dbReference>
<proteinExistence type="predicted"/>
<dbReference type="SUPFAM" id="SSF57701">
    <property type="entry name" value="Zn2/Cys6 DNA-binding domain"/>
    <property type="match status" value="1"/>
</dbReference>
<sequence length="926" mass="102649">MPPTPPSTTPSSGGSHSPDVHYRVVRKRNRVPLSCGPCRHRKLKCNRAHPCENCVKRGDAESCSYAAAGARKRNQSSHDYANSPDEMQNRIDRLEGLVLSLMTNGSQSAGPAAATAAISTHASTTSPEQSQGNDEEDMDHGENEEEESETDQVARSFGILKVENNKSTYFSDEHWASLLIDIAEVKNFFSNHKRQIAEQSDRLHQSKVSSDMNPYPFVFGATRPPNRAEILAAIPKKPMVDKLVERYFTSYDPALHIIHAPLFRKQLEQYWSDLRQANDIWIGLLYAIMRLAMQSYTRIGDEPQEFRFRSVELANLYRTLTCQCLVLSDFTMPVNYTLETMILYIQGEFTRSREAEVGVWAMVGMIVRLAMRQGYHRDPSHYPNVTPFQVEMRRRVWTYIRMMDILFSFQMSLPNMIRKEDSDTQLPQNYYDDDFDEDTKVLPPPRPGSESTPVAYMISKARLSFAFGKIVGHLHTRSLCSYDEVMRLDNELRAAYAMIPPHLQLRPMTEMGRDPPSVIMQRFSLDFLYNKGQCVLHRKFLARARENPRYAHSRRTCVDSAMELLHHQTVLHTESRPQGRLRGVEWFASSLTAHDFIMAAMIVCLDLYHGTEVKSPNGTSADFYTWGLERRPDMIQALETSKAIWDGLKERSVEAYKASGLLSVMIDKLRQDRAGVPPTPPSQPSPAMRGSTYPGGGSFPVTDGTFAYSREDPKPEHSAAMTLGMLSAGGMTPNSGAIFDRAYYPPTLGDVNITDATPTTNPVGNANSSLTDLAPQMSLDPPVTSSSSSAPTSGLDTSTGVAASAPSPFSLFGSGIAPTAAMDFSAPNLDWDAWDSYIQNNSLDPNMNPFWSGNNFDMTLSVSSADMGFDPLRSPSTTHQPSLSQPEPQTHHPAASQAGGSNLSFTSAPAGTGTGFSGMNPSSGAS</sequence>
<dbReference type="PROSITE" id="PS50048">
    <property type="entry name" value="ZN2_CY6_FUNGAL_2"/>
    <property type="match status" value="1"/>
</dbReference>
<dbReference type="OMA" id="EPPEWRG"/>
<dbReference type="GeneID" id="28894162"/>
<keyword evidence="3" id="KW-0805">Transcription regulation</keyword>
<protein>
    <recommendedName>
        <fullName evidence="8">Zn(2)-C6 fungal-type domain-containing protein</fullName>
    </recommendedName>
</protein>
<dbReference type="GO" id="GO:0006351">
    <property type="term" value="P:DNA-templated transcription"/>
    <property type="evidence" value="ECO:0007669"/>
    <property type="project" value="InterPro"/>
</dbReference>
<feature type="region of interest" description="Disordered" evidence="7">
    <location>
        <begin position="1"/>
        <end position="20"/>
    </location>
</feature>
<feature type="domain" description="Zn(2)-C6 fungal-type" evidence="8">
    <location>
        <begin position="34"/>
        <end position="65"/>
    </location>
</feature>
<feature type="compositionally biased region" description="Acidic residues" evidence="7">
    <location>
        <begin position="133"/>
        <end position="150"/>
    </location>
</feature>
<feature type="compositionally biased region" description="Polar residues" evidence="7">
    <location>
        <begin position="917"/>
        <end position="926"/>
    </location>
</feature>
<dbReference type="STRING" id="1328760.A0A165HN85"/>
<reference evidence="9 10" key="1">
    <citation type="journal article" date="2016" name="Fungal Biol.">
        <title>The genome of Xylona heveae provides a window into fungal endophytism.</title>
        <authorList>
            <person name="Gazis R."/>
            <person name="Kuo A."/>
            <person name="Riley R."/>
            <person name="LaButti K."/>
            <person name="Lipzen A."/>
            <person name="Lin J."/>
            <person name="Amirebrahimi M."/>
            <person name="Hesse C.N."/>
            <person name="Spatafora J.W."/>
            <person name="Henrissat B."/>
            <person name="Hainaut M."/>
            <person name="Grigoriev I.V."/>
            <person name="Hibbett D.S."/>
        </authorList>
    </citation>
    <scope>NUCLEOTIDE SEQUENCE [LARGE SCALE GENOMIC DNA]</scope>
    <source>
        <strain evidence="9 10">TC161</strain>
    </source>
</reference>
<evidence type="ECO:0000313" key="9">
    <source>
        <dbReference type="EMBL" id="KZF23768.1"/>
    </source>
</evidence>
<dbReference type="Gene3D" id="4.10.240.10">
    <property type="entry name" value="Zn(2)-C6 fungal-type DNA-binding domain"/>
    <property type="match status" value="1"/>
</dbReference>
<dbReference type="PANTHER" id="PTHR31944">
    <property type="entry name" value="HEME-RESPONSIVE ZINC FINGER TRANSCRIPTION FACTOR HAP1"/>
    <property type="match status" value="1"/>
</dbReference>
<evidence type="ECO:0000313" key="10">
    <source>
        <dbReference type="Proteomes" id="UP000076632"/>
    </source>
</evidence>
<evidence type="ECO:0000256" key="3">
    <source>
        <dbReference type="ARBA" id="ARBA00023015"/>
    </source>
</evidence>
<evidence type="ECO:0000256" key="2">
    <source>
        <dbReference type="ARBA" id="ARBA00022833"/>
    </source>
</evidence>
<dbReference type="GO" id="GO:0000978">
    <property type="term" value="F:RNA polymerase II cis-regulatory region sequence-specific DNA binding"/>
    <property type="evidence" value="ECO:0007669"/>
    <property type="project" value="TreeGrafter"/>
</dbReference>
<accession>A0A165HN85</accession>
<dbReference type="CDD" id="cd00067">
    <property type="entry name" value="GAL4"/>
    <property type="match status" value="1"/>
</dbReference>
<dbReference type="OrthoDB" id="762982at2759"/>
<feature type="region of interest" description="Disordered" evidence="7">
    <location>
        <begin position="673"/>
        <end position="696"/>
    </location>
</feature>
<dbReference type="InterPro" id="IPR051430">
    <property type="entry name" value="Fungal_TF_Env_Response"/>
</dbReference>
<feature type="compositionally biased region" description="Polar residues" evidence="7">
    <location>
        <begin position="898"/>
        <end position="909"/>
    </location>
</feature>
<dbReference type="PROSITE" id="PS00463">
    <property type="entry name" value="ZN2_CY6_FUNGAL_1"/>
    <property type="match status" value="1"/>
</dbReference>
<dbReference type="Pfam" id="PF04082">
    <property type="entry name" value="Fungal_trans"/>
    <property type="match status" value="1"/>
</dbReference>
<keyword evidence="6" id="KW-0539">Nucleus</keyword>
<gene>
    <name evidence="9" type="ORF">L228DRAFT_123650</name>
</gene>
<dbReference type="SMART" id="SM00906">
    <property type="entry name" value="Fungal_trans"/>
    <property type="match status" value="1"/>
</dbReference>
<dbReference type="InterPro" id="IPR036864">
    <property type="entry name" value="Zn2-C6_fun-type_DNA-bd_sf"/>
</dbReference>
<feature type="compositionally biased region" description="Polar residues" evidence="7">
    <location>
        <begin position="754"/>
        <end position="771"/>
    </location>
</feature>
<dbReference type="GO" id="GO:0005634">
    <property type="term" value="C:nucleus"/>
    <property type="evidence" value="ECO:0007669"/>
    <property type="project" value="TreeGrafter"/>
</dbReference>
<feature type="compositionally biased region" description="Low complexity" evidence="7">
    <location>
        <begin position="108"/>
        <end position="126"/>
    </location>
</feature>
<keyword evidence="2" id="KW-0862">Zinc</keyword>
<evidence type="ECO:0000256" key="4">
    <source>
        <dbReference type="ARBA" id="ARBA00023125"/>
    </source>
</evidence>
<feature type="region of interest" description="Disordered" evidence="7">
    <location>
        <begin position="754"/>
        <end position="802"/>
    </location>
</feature>
<keyword evidence="1" id="KW-0479">Metal-binding</keyword>
<keyword evidence="10" id="KW-1185">Reference proteome</keyword>
<dbReference type="GO" id="GO:0008270">
    <property type="term" value="F:zinc ion binding"/>
    <property type="evidence" value="ECO:0007669"/>
    <property type="project" value="InterPro"/>
</dbReference>
<feature type="compositionally biased region" description="Low complexity" evidence="7">
    <location>
        <begin position="778"/>
        <end position="798"/>
    </location>
</feature>
<keyword evidence="4" id="KW-0238">DNA-binding</keyword>